<proteinExistence type="predicted"/>
<keyword evidence="3" id="KW-1185">Reference proteome</keyword>
<dbReference type="Proteomes" id="UP000198635">
    <property type="component" value="Unassembled WGS sequence"/>
</dbReference>
<dbReference type="Pfam" id="PF07885">
    <property type="entry name" value="Ion_trans_2"/>
    <property type="match status" value="1"/>
</dbReference>
<evidence type="ECO:0000313" key="3">
    <source>
        <dbReference type="Proteomes" id="UP000198635"/>
    </source>
</evidence>
<gene>
    <name evidence="2" type="ORF">SAMN04488082_11830</name>
</gene>
<dbReference type="InterPro" id="IPR013099">
    <property type="entry name" value="K_chnl_dom"/>
</dbReference>
<dbReference type="SUPFAM" id="SSF81324">
    <property type="entry name" value="Voltage-gated potassium channels"/>
    <property type="match status" value="1"/>
</dbReference>
<dbReference type="Gene3D" id="1.10.287.70">
    <property type="match status" value="1"/>
</dbReference>
<feature type="domain" description="Potassium channel" evidence="1">
    <location>
        <begin position="15"/>
        <end position="51"/>
    </location>
</feature>
<name>A0A1I3Y1S3_9BACT</name>
<evidence type="ECO:0000313" key="2">
    <source>
        <dbReference type="EMBL" id="SFK25241.1"/>
    </source>
</evidence>
<dbReference type="AlphaFoldDB" id="A0A1I3Y1S3"/>
<evidence type="ECO:0000259" key="1">
    <source>
        <dbReference type="Pfam" id="PF07885"/>
    </source>
</evidence>
<dbReference type="EMBL" id="FORX01000018">
    <property type="protein sequence ID" value="SFK25241.1"/>
    <property type="molecule type" value="Genomic_DNA"/>
</dbReference>
<protein>
    <submittedName>
        <fullName evidence="2">Ion channel</fullName>
    </submittedName>
</protein>
<dbReference type="RefSeq" id="WP_218143785.1">
    <property type="nucleotide sequence ID" value="NZ_FORX01000018.1"/>
</dbReference>
<accession>A0A1I3Y1S3</accession>
<reference evidence="3" key="1">
    <citation type="submission" date="2016-10" db="EMBL/GenBank/DDBJ databases">
        <authorList>
            <person name="Varghese N."/>
            <person name="Submissions S."/>
        </authorList>
    </citation>
    <scope>NUCLEOTIDE SEQUENCE [LARGE SCALE GENOMIC DNA]</scope>
    <source>
        <strain evidence="3">DSM 5918</strain>
    </source>
</reference>
<sequence>MIGFVPIWGQVEDTSPTVPQAEYWTIVTLTTVGYGGISSVTPLGKALAAVFHLPTLR</sequence>
<organism evidence="2 3">
    <name type="scientific">Desulfomicrobium apsheronum</name>
    <dbReference type="NCBI Taxonomy" id="52560"/>
    <lineage>
        <taxon>Bacteria</taxon>
        <taxon>Pseudomonadati</taxon>
        <taxon>Thermodesulfobacteriota</taxon>
        <taxon>Desulfovibrionia</taxon>
        <taxon>Desulfovibrionales</taxon>
        <taxon>Desulfomicrobiaceae</taxon>
        <taxon>Desulfomicrobium</taxon>
    </lineage>
</organism>